<evidence type="ECO:0000313" key="2">
    <source>
        <dbReference type="Proteomes" id="UP000177625"/>
    </source>
</evidence>
<evidence type="ECO:0000313" key="1">
    <source>
        <dbReference type="EMBL" id="CZT49838.1"/>
    </source>
</evidence>
<proteinExistence type="predicted"/>
<accession>A0A1E1ML80</accession>
<name>A0A1E1ML80_RHYSE</name>
<dbReference type="Proteomes" id="UP000177625">
    <property type="component" value="Unassembled WGS sequence"/>
</dbReference>
<dbReference type="EMBL" id="FJVC01000396">
    <property type="protein sequence ID" value="CZT49838.1"/>
    <property type="molecule type" value="Genomic_DNA"/>
</dbReference>
<dbReference type="AlphaFoldDB" id="A0A1E1ML80"/>
<organism evidence="1 2">
    <name type="scientific">Rhynchosporium secalis</name>
    <name type="common">Barley scald fungus</name>
    <dbReference type="NCBI Taxonomy" id="38038"/>
    <lineage>
        <taxon>Eukaryota</taxon>
        <taxon>Fungi</taxon>
        <taxon>Dikarya</taxon>
        <taxon>Ascomycota</taxon>
        <taxon>Pezizomycotina</taxon>
        <taxon>Leotiomycetes</taxon>
        <taxon>Helotiales</taxon>
        <taxon>Ploettnerulaceae</taxon>
        <taxon>Rhynchosporium</taxon>
    </lineage>
</organism>
<keyword evidence="2" id="KW-1185">Reference proteome</keyword>
<gene>
    <name evidence="1" type="ORF">RSE6_10732</name>
</gene>
<sequence>MFMSAISPSRPALIEVLCRSPKQKAYEVSSVVITA</sequence>
<protein>
    <submittedName>
        <fullName evidence="1">Uncharacterized protein</fullName>
    </submittedName>
</protein>
<reference evidence="2" key="1">
    <citation type="submission" date="2016-03" db="EMBL/GenBank/DDBJ databases">
        <authorList>
            <person name="Guldener U."/>
        </authorList>
    </citation>
    <scope>NUCLEOTIDE SEQUENCE [LARGE SCALE GENOMIC DNA]</scope>
</reference>